<dbReference type="Proteomes" id="UP000297741">
    <property type="component" value="Unassembled WGS sequence"/>
</dbReference>
<evidence type="ECO:0000313" key="7">
    <source>
        <dbReference type="Proteomes" id="UP000297741"/>
    </source>
</evidence>
<dbReference type="EMBL" id="RPEM01000003">
    <property type="protein sequence ID" value="TGD44282.1"/>
    <property type="molecule type" value="Genomic_DNA"/>
</dbReference>
<dbReference type="PANTHER" id="PTHR42988">
    <property type="entry name" value="PHOSPHOHYDROLASE"/>
    <property type="match status" value="1"/>
</dbReference>
<protein>
    <submittedName>
        <fullName evidence="6">Metallophosphoesterase</fullName>
    </submittedName>
</protein>
<name>A0ABY2KPY3_9RHOB</name>
<dbReference type="InterPro" id="IPR004843">
    <property type="entry name" value="Calcineurin-like_PHP"/>
</dbReference>
<dbReference type="RefSeq" id="WP_135429553.1">
    <property type="nucleotide sequence ID" value="NZ_RPEM01000003.1"/>
</dbReference>
<keyword evidence="7" id="KW-1185">Reference proteome</keyword>
<feature type="domain" description="Calcineurin-like phosphoesterase" evidence="5">
    <location>
        <begin position="3"/>
        <end position="188"/>
    </location>
</feature>
<dbReference type="SUPFAM" id="SSF56300">
    <property type="entry name" value="Metallo-dependent phosphatases"/>
    <property type="match status" value="1"/>
</dbReference>
<organism evidence="6 7">
    <name type="scientific">Pseudotabrizicola sediminis</name>
    <dbReference type="NCBI Taxonomy" id="2486418"/>
    <lineage>
        <taxon>Bacteria</taxon>
        <taxon>Pseudomonadati</taxon>
        <taxon>Pseudomonadota</taxon>
        <taxon>Alphaproteobacteria</taxon>
        <taxon>Rhodobacterales</taxon>
        <taxon>Paracoccaceae</taxon>
        <taxon>Pseudotabrizicola</taxon>
    </lineage>
</organism>
<keyword evidence="3" id="KW-0408">Iron</keyword>
<evidence type="ECO:0000256" key="1">
    <source>
        <dbReference type="ARBA" id="ARBA00022723"/>
    </source>
</evidence>
<evidence type="ECO:0000256" key="2">
    <source>
        <dbReference type="ARBA" id="ARBA00022801"/>
    </source>
</evidence>
<sequence>MGRLLHLSDLHFGTERAGLVKPLIALAHRLRPDVVVISGDLTQRALPAQWAAAAKLMAALPQPVLCIPGNHDVPLYNPLARMLWPWHGYRRVAGPDLEPVVDAPDLLVVGVNTTDPYVWQRGTLRPASLRHVAQVFAAARPGQLRVAALHHPLTTPAATGKTPMKGANAGAEALARAGADVVLSGHLHLWAAAPFALHKGARSMLCVQAGTTLSSRLRGEDNDLNVIDFDQGLVTVTRWRTVGDALDYTPDNVTRYQQDCADTGWGRQGDI</sequence>
<dbReference type="Gene3D" id="3.60.21.10">
    <property type="match status" value="1"/>
</dbReference>
<dbReference type="InterPro" id="IPR050884">
    <property type="entry name" value="CNP_phosphodiesterase-III"/>
</dbReference>
<evidence type="ECO:0000313" key="6">
    <source>
        <dbReference type="EMBL" id="TGD44282.1"/>
    </source>
</evidence>
<keyword evidence="1" id="KW-0479">Metal-binding</keyword>
<reference evidence="6 7" key="1">
    <citation type="submission" date="2018-11" db="EMBL/GenBank/DDBJ databases">
        <title>Tabrizicola sp. isolated from sediment of alpine lake.</title>
        <authorList>
            <person name="Liu Z."/>
        </authorList>
    </citation>
    <scope>NUCLEOTIDE SEQUENCE [LARGE SCALE GENOMIC DNA]</scope>
    <source>
        <strain evidence="6 7">DRYC-M-16</strain>
    </source>
</reference>
<gene>
    <name evidence="6" type="ORF">EEB11_06255</name>
</gene>
<comment type="caution">
    <text evidence="6">The sequence shown here is derived from an EMBL/GenBank/DDBJ whole genome shotgun (WGS) entry which is preliminary data.</text>
</comment>
<evidence type="ECO:0000256" key="4">
    <source>
        <dbReference type="ARBA" id="ARBA00025742"/>
    </source>
</evidence>
<evidence type="ECO:0000259" key="5">
    <source>
        <dbReference type="Pfam" id="PF00149"/>
    </source>
</evidence>
<proteinExistence type="inferred from homology"/>
<dbReference type="PANTHER" id="PTHR42988:SF2">
    <property type="entry name" value="CYCLIC NUCLEOTIDE PHOSPHODIESTERASE CBUA0032-RELATED"/>
    <property type="match status" value="1"/>
</dbReference>
<keyword evidence="2" id="KW-0378">Hydrolase</keyword>
<accession>A0ABY2KPY3</accession>
<dbReference type="InterPro" id="IPR029052">
    <property type="entry name" value="Metallo-depent_PP-like"/>
</dbReference>
<evidence type="ECO:0000256" key="3">
    <source>
        <dbReference type="ARBA" id="ARBA00023004"/>
    </source>
</evidence>
<dbReference type="Pfam" id="PF00149">
    <property type="entry name" value="Metallophos"/>
    <property type="match status" value="1"/>
</dbReference>
<comment type="similarity">
    <text evidence="4">Belongs to the cyclic nucleotide phosphodiesterase class-III family.</text>
</comment>